<comment type="caution">
    <text evidence="2">The sequence shown here is derived from an EMBL/GenBank/DDBJ whole genome shotgun (WGS) entry which is preliminary data.</text>
</comment>
<dbReference type="EMBL" id="CAUYUJ010002567">
    <property type="protein sequence ID" value="CAK0801382.1"/>
    <property type="molecule type" value="Genomic_DNA"/>
</dbReference>
<evidence type="ECO:0000313" key="3">
    <source>
        <dbReference type="Proteomes" id="UP001189429"/>
    </source>
</evidence>
<feature type="non-terminal residue" evidence="2">
    <location>
        <position position="1"/>
    </location>
</feature>
<name>A0ABN9Q6I7_9DINO</name>
<feature type="region of interest" description="Disordered" evidence="1">
    <location>
        <begin position="55"/>
        <end position="101"/>
    </location>
</feature>
<dbReference type="Proteomes" id="UP001189429">
    <property type="component" value="Unassembled WGS sequence"/>
</dbReference>
<proteinExistence type="predicted"/>
<sequence>TSVLEPAEASEHLEARPLPCSPARQEARWSSGGDWRAALAQLIPLLAGLQEALAGGRRRRRRARSAARAAGGGSPPGRGRGERRLLWARFPPAGRSSSSQP</sequence>
<evidence type="ECO:0000313" key="2">
    <source>
        <dbReference type="EMBL" id="CAK0801382.1"/>
    </source>
</evidence>
<keyword evidence="3" id="KW-1185">Reference proteome</keyword>
<feature type="region of interest" description="Disordered" evidence="1">
    <location>
        <begin position="1"/>
        <end position="31"/>
    </location>
</feature>
<feature type="compositionally biased region" description="Basic residues" evidence="1">
    <location>
        <begin position="56"/>
        <end position="65"/>
    </location>
</feature>
<organism evidence="2 3">
    <name type="scientific">Prorocentrum cordatum</name>
    <dbReference type="NCBI Taxonomy" id="2364126"/>
    <lineage>
        <taxon>Eukaryota</taxon>
        <taxon>Sar</taxon>
        <taxon>Alveolata</taxon>
        <taxon>Dinophyceae</taxon>
        <taxon>Prorocentrales</taxon>
        <taxon>Prorocentraceae</taxon>
        <taxon>Prorocentrum</taxon>
    </lineage>
</organism>
<reference evidence="2" key="1">
    <citation type="submission" date="2023-10" db="EMBL/GenBank/DDBJ databases">
        <authorList>
            <person name="Chen Y."/>
            <person name="Shah S."/>
            <person name="Dougan E. K."/>
            <person name="Thang M."/>
            <person name="Chan C."/>
        </authorList>
    </citation>
    <scope>NUCLEOTIDE SEQUENCE [LARGE SCALE GENOMIC DNA]</scope>
</reference>
<evidence type="ECO:0000256" key="1">
    <source>
        <dbReference type="SAM" id="MobiDB-lite"/>
    </source>
</evidence>
<gene>
    <name evidence="2" type="ORF">PCOR1329_LOCUS9265</name>
</gene>
<accession>A0ABN9Q6I7</accession>
<protein>
    <submittedName>
        <fullName evidence="2">Uncharacterized protein</fullName>
    </submittedName>
</protein>